<dbReference type="AlphaFoldDB" id="A0A2G1W997"/>
<protein>
    <submittedName>
        <fullName evidence="1">RNA polymerase subunit sigma-24</fullName>
    </submittedName>
</protein>
<evidence type="ECO:0000313" key="1">
    <source>
        <dbReference type="EMBL" id="PHQ35614.1"/>
    </source>
</evidence>
<gene>
    <name evidence="1" type="ORF">CEE69_08275</name>
</gene>
<dbReference type="Gene3D" id="1.25.40.10">
    <property type="entry name" value="Tetratricopeptide repeat domain"/>
    <property type="match status" value="1"/>
</dbReference>
<proteinExistence type="predicted"/>
<evidence type="ECO:0000313" key="2">
    <source>
        <dbReference type="Proteomes" id="UP000225740"/>
    </source>
</evidence>
<keyword evidence="2" id="KW-1185">Reference proteome</keyword>
<dbReference type="OrthoDB" id="9182486at2"/>
<dbReference type="InterPro" id="IPR011990">
    <property type="entry name" value="TPR-like_helical_dom_sf"/>
</dbReference>
<accession>A0A2G1W997</accession>
<dbReference type="SUPFAM" id="SSF48452">
    <property type="entry name" value="TPR-like"/>
    <property type="match status" value="1"/>
</dbReference>
<reference evidence="1 2" key="1">
    <citation type="submission" date="2017-06" db="EMBL/GenBank/DDBJ databases">
        <title>Description of Rhodopirellula bahusiensis sp. nov.</title>
        <authorList>
            <person name="Kizina J."/>
            <person name="Harder J."/>
        </authorList>
    </citation>
    <scope>NUCLEOTIDE SEQUENCE [LARGE SCALE GENOMIC DNA]</scope>
    <source>
        <strain evidence="1 2">SWK21</strain>
    </source>
</reference>
<dbReference type="EMBL" id="NIZW01000006">
    <property type="protein sequence ID" value="PHQ35614.1"/>
    <property type="molecule type" value="Genomic_DNA"/>
</dbReference>
<organism evidence="1 2">
    <name type="scientific">Rhodopirellula bahusiensis</name>
    <dbReference type="NCBI Taxonomy" id="2014065"/>
    <lineage>
        <taxon>Bacteria</taxon>
        <taxon>Pseudomonadati</taxon>
        <taxon>Planctomycetota</taxon>
        <taxon>Planctomycetia</taxon>
        <taxon>Pirellulales</taxon>
        <taxon>Pirellulaceae</taxon>
        <taxon>Rhodopirellula</taxon>
    </lineage>
</organism>
<sequence>MSEMGVVGMASDVQKLAMQGRRLTPEEVAELEKKVADQPADIDSRTKLLGYYFLCRREQPGAEETHQRHVLWLIENAPEAEIMGTPFVTIDRILQPDAYDTAKKAWIKTTDDLPESPAVLRHAARYFLLHDRDLSETLLQRGKRLAPNDPEWSSAVGQLYSLGMISLSEGPERKDLAIKSFGEYQSAYRLSGPMEQEFLLQSLAKVAFEAGDIDAAATYAKEMLQVAESGRNRGNHLHHGNLILGRVALFNGDVEEAKSYLLRAGQTPGSPQLKSFGPNMVLAKALLEVGQKNVVLEYFELCEEFWEMSRGRLNQWADLVKADRVPEFGGNLAY</sequence>
<dbReference type="Proteomes" id="UP000225740">
    <property type="component" value="Unassembled WGS sequence"/>
</dbReference>
<name>A0A2G1W997_9BACT</name>
<comment type="caution">
    <text evidence="1">The sequence shown here is derived from an EMBL/GenBank/DDBJ whole genome shotgun (WGS) entry which is preliminary data.</text>
</comment>